<dbReference type="GO" id="GO:0048788">
    <property type="term" value="C:cytoskeleton of presynaptic active zone"/>
    <property type="evidence" value="ECO:0007669"/>
    <property type="project" value="TreeGrafter"/>
</dbReference>
<sequence length="579" mass="67161">MTSRHPCFYRVPPQELHGRNHLTEATQTKVLNTVISVKRTSPALCYEPDFIWKDTKLASLERNIRDLEDEIQTMKTNGLLHTDGRGEEFKQMEVYKNHSKFMKNKIDLMKQEVVKKESESMTLQTKLDALTNQNSDCKQHIEVLKESLKAKEHRACVLQTEVDALRLRLEERESFLNKKSKQIQDLIEEKGTLNSEICDLKDMLEVKEKKIKILQKKAENLQEQLKDRDKQLDSLGDRMTSLQADSSNTDTALITLEEALSEKIEEAEMHKNENKELKSKLASLQERLSEKEVLKACEAEHVARWNPELSERLQVLQAEAVRHKEEEEKSNAEVKRVLALLRELQSERLEQDKRIIELERQVKLQNQKQSVNPGQAGETTPNTQRQMDDLMSALDKTRKELDVTKLQLSSTQNILTERDNELSRIRADHSKQLTEILQLKQQALMAAVSEKDGCISLLELSPVRNMSTPEDLMTLRREKERFMNHQKQQAHSRMKHIAEHYEDGHIHPQYSHHSHHGQQRELISPPPEQEFFCQTAVVAVGGGTTENRERMIEGTAFPPLLLIYLDDIIQTYRYLSHIV</sequence>
<dbReference type="PANTHER" id="PTHR18861">
    <property type="entry name" value="ELKS/RAB6-INTERACTING/CAST PROTEIN"/>
    <property type="match status" value="1"/>
</dbReference>
<keyword evidence="5 9" id="KW-0175">Coiled coil</keyword>
<evidence type="ECO:0000256" key="4">
    <source>
        <dbReference type="ARBA" id="ARBA00023018"/>
    </source>
</evidence>
<evidence type="ECO:0000256" key="3">
    <source>
        <dbReference type="ARBA" id="ARBA00022553"/>
    </source>
</evidence>
<dbReference type="InterPro" id="IPR019323">
    <property type="entry name" value="ELKS/CAST"/>
</dbReference>
<name>A0A3N0XM89_ANAGA</name>
<dbReference type="GO" id="GO:0030424">
    <property type="term" value="C:axon"/>
    <property type="evidence" value="ECO:0007669"/>
    <property type="project" value="UniProtKB-SubCell"/>
</dbReference>
<keyword evidence="11" id="KW-1185">Reference proteome</keyword>
<evidence type="ECO:0000256" key="9">
    <source>
        <dbReference type="SAM" id="Coils"/>
    </source>
</evidence>
<evidence type="ECO:0000256" key="6">
    <source>
        <dbReference type="ARBA" id="ARBA00023212"/>
    </source>
</evidence>
<keyword evidence="7" id="KW-0966">Cell projection</keyword>
<keyword evidence="3" id="KW-0597">Phosphoprotein</keyword>
<evidence type="ECO:0000256" key="7">
    <source>
        <dbReference type="ARBA" id="ARBA00023273"/>
    </source>
</evidence>
<evidence type="ECO:0000256" key="2">
    <source>
        <dbReference type="ARBA" id="ARBA00022490"/>
    </source>
</evidence>
<dbReference type="Pfam" id="PF10174">
    <property type="entry name" value="Cast"/>
    <property type="match status" value="2"/>
</dbReference>
<keyword evidence="2" id="KW-0963">Cytoplasm</keyword>
<dbReference type="Gene3D" id="1.10.287.1490">
    <property type="match status" value="1"/>
</dbReference>
<evidence type="ECO:0000256" key="1">
    <source>
        <dbReference type="ARBA" id="ARBA00004245"/>
    </source>
</evidence>
<organism evidence="10 11">
    <name type="scientific">Anabarilius grahami</name>
    <name type="common">Kanglang fish</name>
    <name type="synonym">Barilius grahami</name>
    <dbReference type="NCBI Taxonomy" id="495550"/>
    <lineage>
        <taxon>Eukaryota</taxon>
        <taxon>Metazoa</taxon>
        <taxon>Chordata</taxon>
        <taxon>Craniata</taxon>
        <taxon>Vertebrata</taxon>
        <taxon>Euteleostomi</taxon>
        <taxon>Actinopterygii</taxon>
        <taxon>Neopterygii</taxon>
        <taxon>Teleostei</taxon>
        <taxon>Ostariophysi</taxon>
        <taxon>Cypriniformes</taxon>
        <taxon>Xenocyprididae</taxon>
        <taxon>Xenocypridinae</taxon>
        <taxon>Xenocypridinae incertae sedis</taxon>
        <taxon>Anabarilius</taxon>
    </lineage>
</organism>
<dbReference type="AlphaFoldDB" id="A0A3N0XM89"/>
<keyword evidence="6" id="KW-0206">Cytoskeleton</keyword>
<feature type="coiled-coil region" evidence="9">
    <location>
        <begin position="113"/>
        <end position="147"/>
    </location>
</feature>
<dbReference type="GO" id="GO:0007274">
    <property type="term" value="P:neuromuscular synaptic transmission"/>
    <property type="evidence" value="ECO:0007669"/>
    <property type="project" value="TreeGrafter"/>
</dbReference>
<feature type="coiled-coil region" evidence="9">
    <location>
        <begin position="176"/>
        <end position="361"/>
    </location>
</feature>
<dbReference type="Proteomes" id="UP000281406">
    <property type="component" value="Unassembled WGS sequence"/>
</dbReference>
<dbReference type="PANTHER" id="PTHR18861:SF3">
    <property type="entry name" value="ERC PROTEIN 2"/>
    <property type="match status" value="1"/>
</dbReference>
<accession>A0A3N0XM89</accession>
<reference evidence="10 11" key="1">
    <citation type="submission" date="2018-10" db="EMBL/GenBank/DDBJ databases">
        <title>Genome assembly for a Yunnan-Guizhou Plateau 3E fish, Anabarilius grahami (Regan), and its evolutionary and genetic applications.</title>
        <authorList>
            <person name="Jiang W."/>
        </authorList>
    </citation>
    <scope>NUCLEOTIDE SEQUENCE [LARGE SCALE GENOMIC DNA]</scope>
    <source>
        <strain evidence="10">AG-KIZ</strain>
        <tissue evidence="10">Muscle</tissue>
    </source>
</reference>
<dbReference type="GO" id="GO:0098882">
    <property type="term" value="F:structural constituent of presynaptic active zone"/>
    <property type="evidence" value="ECO:0007669"/>
    <property type="project" value="TreeGrafter"/>
</dbReference>
<comment type="caution">
    <text evidence="10">The sequence shown here is derived from an EMBL/GenBank/DDBJ whole genome shotgun (WGS) entry which is preliminary data.</text>
</comment>
<keyword evidence="4" id="KW-0770">Synapse</keyword>
<evidence type="ECO:0000256" key="8">
    <source>
        <dbReference type="ARBA" id="ARBA00034106"/>
    </source>
</evidence>
<protein>
    <submittedName>
        <fullName evidence="10">ERC protein 2</fullName>
    </submittedName>
</protein>
<dbReference type="GO" id="GO:0048167">
    <property type="term" value="P:regulation of synaptic plasticity"/>
    <property type="evidence" value="ECO:0007669"/>
    <property type="project" value="TreeGrafter"/>
</dbReference>
<dbReference type="OrthoDB" id="2019763at2759"/>
<proteinExistence type="predicted"/>
<comment type="subcellular location">
    <subcellularLocation>
        <location evidence="1">Cytoplasm</location>
        <location evidence="1">Cytoskeleton</location>
    </subcellularLocation>
    <subcellularLocation>
        <location evidence="8">Presynapse</location>
    </subcellularLocation>
</comment>
<evidence type="ECO:0000313" key="10">
    <source>
        <dbReference type="EMBL" id="ROI74348.1"/>
    </source>
</evidence>
<evidence type="ECO:0000256" key="5">
    <source>
        <dbReference type="ARBA" id="ARBA00023054"/>
    </source>
</evidence>
<dbReference type="EMBL" id="RJVU01069130">
    <property type="protein sequence ID" value="ROI74348.1"/>
    <property type="molecule type" value="Genomic_DNA"/>
</dbReference>
<gene>
    <name evidence="10" type="ORF">DPX16_21897</name>
</gene>
<evidence type="ECO:0000313" key="11">
    <source>
        <dbReference type="Proteomes" id="UP000281406"/>
    </source>
</evidence>